<feature type="domain" description="Coenzyme Q-binding protein COQ10 START" evidence="5">
    <location>
        <begin position="52"/>
        <end position="207"/>
    </location>
</feature>
<evidence type="ECO:0000256" key="1">
    <source>
        <dbReference type="ARBA" id="ARBA00006885"/>
    </source>
</evidence>
<proteinExistence type="inferred from homology"/>
<comment type="subunit">
    <text evidence="2">Interacts with coenzyme Q.</text>
</comment>
<feature type="compositionally biased region" description="Polar residues" evidence="4">
    <location>
        <begin position="244"/>
        <end position="255"/>
    </location>
</feature>
<dbReference type="Gene3D" id="3.30.530.20">
    <property type="match status" value="1"/>
</dbReference>
<organism evidence="6 7">
    <name type="scientific">Vitrella brassicaformis (strain CCMP3155)</name>
    <dbReference type="NCBI Taxonomy" id="1169540"/>
    <lineage>
        <taxon>Eukaryota</taxon>
        <taxon>Sar</taxon>
        <taxon>Alveolata</taxon>
        <taxon>Colpodellida</taxon>
        <taxon>Vitrellaceae</taxon>
        <taxon>Vitrella</taxon>
    </lineage>
</organism>
<evidence type="ECO:0000256" key="4">
    <source>
        <dbReference type="SAM" id="MobiDB-lite"/>
    </source>
</evidence>
<dbReference type="GO" id="GO:0005739">
    <property type="term" value="C:mitochondrion"/>
    <property type="evidence" value="ECO:0007669"/>
    <property type="project" value="TreeGrafter"/>
</dbReference>
<dbReference type="InParanoid" id="A0A0G4EJ21"/>
<feature type="compositionally biased region" description="Basic and acidic residues" evidence="4">
    <location>
        <begin position="217"/>
        <end position="230"/>
    </location>
</feature>
<dbReference type="PANTHER" id="PTHR12901:SF10">
    <property type="entry name" value="COENZYME Q-BINDING PROTEIN COQ10, MITOCHONDRIAL"/>
    <property type="match status" value="1"/>
</dbReference>
<protein>
    <recommendedName>
        <fullName evidence="5">Coenzyme Q-binding protein COQ10 START domain-containing protein</fullName>
    </recommendedName>
</protein>
<gene>
    <name evidence="6" type="ORF">Vbra_20424</name>
</gene>
<reference evidence="6 7" key="1">
    <citation type="submission" date="2014-11" db="EMBL/GenBank/DDBJ databases">
        <authorList>
            <person name="Zhu J."/>
            <person name="Qi W."/>
            <person name="Song R."/>
        </authorList>
    </citation>
    <scope>NUCLEOTIDE SEQUENCE [LARGE SCALE GENOMIC DNA]</scope>
</reference>
<dbReference type="SUPFAM" id="SSF55961">
    <property type="entry name" value="Bet v1-like"/>
    <property type="match status" value="1"/>
</dbReference>
<evidence type="ECO:0000259" key="5">
    <source>
        <dbReference type="Pfam" id="PF03364"/>
    </source>
</evidence>
<dbReference type="AlphaFoldDB" id="A0A0G4EJ21"/>
<dbReference type="InterPro" id="IPR023393">
    <property type="entry name" value="START-like_dom_sf"/>
</dbReference>
<evidence type="ECO:0000313" key="7">
    <source>
        <dbReference type="Proteomes" id="UP000041254"/>
    </source>
</evidence>
<dbReference type="EMBL" id="CDMY01000252">
    <property type="protein sequence ID" value="CEL97011.1"/>
    <property type="molecule type" value="Genomic_DNA"/>
</dbReference>
<dbReference type="Pfam" id="PF03364">
    <property type="entry name" value="Polyketide_cyc"/>
    <property type="match status" value="1"/>
</dbReference>
<dbReference type="InterPro" id="IPR005031">
    <property type="entry name" value="COQ10_START"/>
</dbReference>
<dbReference type="VEuPathDB" id="CryptoDB:Vbra_20424"/>
<comment type="similarity">
    <text evidence="1">Belongs to the COQ10 family.</text>
</comment>
<dbReference type="GO" id="GO:0045333">
    <property type="term" value="P:cellular respiration"/>
    <property type="evidence" value="ECO:0007669"/>
    <property type="project" value="InterPro"/>
</dbReference>
<dbReference type="OrthoDB" id="292693at2759"/>
<dbReference type="InterPro" id="IPR044996">
    <property type="entry name" value="COQ10-like"/>
</dbReference>
<comment type="function">
    <text evidence="3">Required for the function of coenzyme Q in the respiratory chain. May serve as a chaperone or may be involved in the transport of Q6 from its site of synthesis to the catalytic sites of the respiratory complexes.</text>
</comment>
<evidence type="ECO:0000313" key="6">
    <source>
        <dbReference type="EMBL" id="CEL97011.1"/>
    </source>
</evidence>
<name>A0A0G4EJ21_VITBC</name>
<dbReference type="GO" id="GO:0048039">
    <property type="term" value="F:ubiquinone binding"/>
    <property type="evidence" value="ECO:0007669"/>
    <property type="project" value="InterPro"/>
</dbReference>
<evidence type="ECO:0000256" key="2">
    <source>
        <dbReference type="ARBA" id="ARBA00011814"/>
    </source>
</evidence>
<sequence length="264" mass="29272">MAKLQFRDRRIHLLPRTILKDGACIHRHGSTRGILLTKLDLKRVVVKTELLPFPAPICWSAVAAIETYDQWLPFCSSSRIVGKRPSDAEKFDCVIDISFTELGLPFKESVKHQVTVKPYSSVIATANETAVNASFLEYDWSFRPVKLTPKLARLSHLASPASHPSSSEQSGTEVTLKSVVVFRSMLHVPIWDGVGNYVVEAMLLAFRERMELLTRHNNSENRKRERERGEGSQGGTTRKEGEGSQRSAGETSASPSPAGREGGS</sequence>
<dbReference type="PANTHER" id="PTHR12901">
    <property type="entry name" value="SPERM PROTEIN HOMOLOG"/>
    <property type="match status" value="1"/>
</dbReference>
<feature type="region of interest" description="Disordered" evidence="4">
    <location>
        <begin position="217"/>
        <end position="264"/>
    </location>
</feature>
<dbReference type="Proteomes" id="UP000041254">
    <property type="component" value="Unassembled WGS sequence"/>
</dbReference>
<accession>A0A0G4EJ21</accession>
<evidence type="ECO:0000256" key="3">
    <source>
        <dbReference type="ARBA" id="ARBA00024947"/>
    </source>
</evidence>
<keyword evidence="7" id="KW-1185">Reference proteome</keyword>